<dbReference type="PANTHER" id="PTHR30146">
    <property type="entry name" value="LACI-RELATED TRANSCRIPTIONAL REPRESSOR"/>
    <property type="match status" value="1"/>
</dbReference>
<proteinExistence type="predicted"/>
<reference evidence="5" key="1">
    <citation type="submission" date="2021-01" db="EMBL/GenBank/DDBJ databases">
        <title>Whole genome shotgun sequence of Sinosporangium siamense NBRC 109515.</title>
        <authorList>
            <person name="Komaki H."/>
            <person name="Tamura T."/>
        </authorList>
    </citation>
    <scope>NUCLEOTIDE SEQUENCE</scope>
    <source>
        <strain evidence="5">NBRC 109515</strain>
    </source>
</reference>
<keyword evidence="2" id="KW-0238">DNA-binding</keyword>
<dbReference type="Pfam" id="PF00356">
    <property type="entry name" value="LacI"/>
    <property type="match status" value="1"/>
</dbReference>
<dbReference type="Gene3D" id="3.40.50.2300">
    <property type="match status" value="2"/>
</dbReference>
<accession>A0A919RKJ7</accession>
<dbReference type="CDD" id="cd06267">
    <property type="entry name" value="PBP1_LacI_sugar_binding-like"/>
    <property type="match status" value="1"/>
</dbReference>
<evidence type="ECO:0000256" key="3">
    <source>
        <dbReference type="ARBA" id="ARBA00023163"/>
    </source>
</evidence>
<dbReference type="AlphaFoldDB" id="A0A919RKJ7"/>
<protein>
    <submittedName>
        <fullName evidence="5">LacI family transcriptional regulator</fullName>
    </submittedName>
</protein>
<keyword evidence="1" id="KW-0805">Transcription regulation</keyword>
<dbReference type="SMART" id="SM00354">
    <property type="entry name" value="HTH_LACI"/>
    <property type="match status" value="1"/>
</dbReference>
<dbReference type="InterPro" id="IPR000843">
    <property type="entry name" value="HTH_LacI"/>
</dbReference>
<dbReference type="SUPFAM" id="SSF47413">
    <property type="entry name" value="lambda repressor-like DNA-binding domains"/>
    <property type="match status" value="1"/>
</dbReference>
<sequence>MNRTGPAKLKDVAEAAGVSISTVSRVFSNPELLSPTTVQHVREVAERLRFTPNVLARALITGVPANIGLIVPDITNPYMTTVLKAAQGRSRLSGVGVLVADTDESVVFERQAAAQLAPQSRGLILCAPRMSSTHIREIASIVPVVLINRVVSGVPSVVTDSGPAIGEIIAHLAELGHRRVAYLPGPSRSWANRQRLKAVAKRTGGLGIDLTVLNETAARYEDGIEAASAVVEASVTAVIAFDDILASGIIQGLRRTGRSVPDDVSVIGHDDVIAALVQPGLTTIAAYSDRVGRLAVERLLDPDGEQHREASIAVRADLVPRESVGRP</sequence>
<dbReference type="Proteomes" id="UP000606172">
    <property type="component" value="Unassembled WGS sequence"/>
</dbReference>
<evidence type="ECO:0000256" key="2">
    <source>
        <dbReference type="ARBA" id="ARBA00023125"/>
    </source>
</evidence>
<name>A0A919RKJ7_9ACTN</name>
<evidence type="ECO:0000256" key="1">
    <source>
        <dbReference type="ARBA" id="ARBA00023015"/>
    </source>
</evidence>
<dbReference type="GO" id="GO:0000976">
    <property type="term" value="F:transcription cis-regulatory region binding"/>
    <property type="evidence" value="ECO:0007669"/>
    <property type="project" value="TreeGrafter"/>
</dbReference>
<dbReference type="RefSeq" id="WP_204030589.1">
    <property type="nucleotide sequence ID" value="NZ_BOOW01000036.1"/>
</dbReference>
<dbReference type="PANTHER" id="PTHR30146:SF109">
    <property type="entry name" value="HTH-TYPE TRANSCRIPTIONAL REGULATOR GALS"/>
    <property type="match status" value="1"/>
</dbReference>
<gene>
    <name evidence="5" type="ORF">Ssi02_57720</name>
</gene>
<dbReference type="Gene3D" id="1.10.260.40">
    <property type="entry name" value="lambda repressor-like DNA-binding domains"/>
    <property type="match status" value="1"/>
</dbReference>
<dbReference type="PROSITE" id="PS50932">
    <property type="entry name" value="HTH_LACI_2"/>
    <property type="match status" value="1"/>
</dbReference>
<dbReference type="InterPro" id="IPR028082">
    <property type="entry name" value="Peripla_BP_I"/>
</dbReference>
<evidence type="ECO:0000313" key="6">
    <source>
        <dbReference type="Proteomes" id="UP000606172"/>
    </source>
</evidence>
<keyword evidence="3" id="KW-0804">Transcription</keyword>
<dbReference type="CDD" id="cd01392">
    <property type="entry name" value="HTH_LacI"/>
    <property type="match status" value="1"/>
</dbReference>
<evidence type="ECO:0000259" key="4">
    <source>
        <dbReference type="PROSITE" id="PS50932"/>
    </source>
</evidence>
<organism evidence="5 6">
    <name type="scientific">Sinosporangium siamense</name>
    <dbReference type="NCBI Taxonomy" id="1367973"/>
    <lineage>
        <taxon>Bacteria</taxon>
        <taxon>Bacillati</taxon>
        <taxon>Actinomycetota</taxon>
        <taxon>Actinomycetes</taxon>
        <taxon>Streptosporangiales</taxon>
        <taxon>Streptosporangiaceae</taxon>
        <taxon>Sinosporangium</taxon>
    </lineage>
</organism>
<dbReference type="InterPro" id="IPR010982">
    <property type="entry name" value="Lambda_DNA-bd_dom_sf"/>
</dbReference>
<dbReference type="SUPFAM" id="SSF53822">
    <property type="entry name" value="Periplasmic binding protein-like I"/>
    <property type="match status" value="1"/>
</dbReference>
<dbReference type="EMBL" id="BOOW01000036">
    <property type="protein sequence ID" value="GII95541.1"/>
    <property type="molecule type" value="Genomic_DNA"/>
</dbReference>
<comment type="caution">
    <text evidence="5">The sequence shown here is derived from an EMBL/GenBank/DDBJ whole genome shotgun (WGS) entry which is preliminary data.</text>
</comment>
<dbReference type="GO" id="GO:0003700">
    <property type="term" value="F:DNA-binding transcription factor activity"/>
    <property type="evidence" value="ECO:0007669"/>
    <property type="project" value="TreeGrafter"/>
</dbReference>
<keyword evidence="6" id="KW-1185">Reference proteome</keyword>
<evidence type="ECO:0000313" key="5">
    <source>
        <dbReference type="EMBL" id="GII95541.1"/>
    </source>
</evidence>
<dbReference type="Pfam" id="PF13377">
    <property type="entry name" value="Peripla_BP_3"/>
    <property type="match status" value="1"/>
</dbReference>
<dbReference type="InterPro" id="IPR046335">
    <property type="entry name" value="LacI/GalR-like_sensor"/>
</dbReference>
<feature type="domain" description="HTH lacI-type" evidence="4">
    <location>
        <begin position="7"/>
        <end position="61"/>
    </location>
</feature>